<dbReference type="GO" id="GO:0005737">
    <property type="term" value="C:cytoplasm"/>
    <property type="evidence" value="ECO:0007669"/>
    <property type="project" value="UniProtKB-SubCell"/>
</dbReference>
<proteinExistence type="inferred from homology"/>
<dbReference type="CDD" id="cd00555">
    <property type="entry name" value="Maf"/>
    <property type="match status" value="1"/>
</dbReference>
<comment type="caution">
    <text evidence="4">The sequence shown here is derived from an EMBL/GenBank/DDBJ whole genome shotgun (WGS) entry which is preliminary data.</text>
</comment>
<feature type="site" description="Important for substrate specificity" evidence="3">
    <location>
        <position position="11"/>
    </location>
</feature>
<comment type="similarity">
    <text evidence="3">Belongs to the Maf family. YhdE subfamily.</text>
</comment>
<dbReference type="AlphaFoldDB" id="A0A0A0IDK7"/>
<dbReference type="Pfam" id="PF02545">
    <property type="entry name" value="Maf"/>
    <property type="match status" value="1"/>
</dbReference>
<feature type="site" description="Important for substrate specificity" evidence="3">
    <location>
        <position position="71"/>
    </location>
</feature>
<sequence>MRIVLASASERRQELLQRITNKFEVIVSDFKEETVDFEGNFESYVMKLAKGKAMAVAQNSCEDAIVIGCDTIVAFDGKVLGKPTDELEAFNMLKALSGNVHKVYSGIAVIDTRKGNTRIESVCTSVKFSSLTNEKIKDYISTREPMDKAGAYGIQGFGGVFVEKINGDYYNVVGLPLNKLDKMLWEMGVDL</sequence>
<dbReference type="InterPro" id="IPR003697">
    <property type="entry name" value="Maf-like"/>
</dbReference>
<dbReference type="Proteomes" id="UP000030014">
    <property type="component" value="Unassembled WGS sequence"/>
</dbReference>
<dbReference type="PIRSF" id="PIRSF006305">
    <property type="entry name" value="Maf"/>
    <property type="match status" value="1"/>
</dbReference>
<comment type="caution">
    <text evidence="3">Lacks conserved residue(s) required for the propagation of feature annotation.</text>
</comment>
<evidence type="ECO:0000313" key="4">
    <source>
        <dbReference type="EMBL" id="KGM99529.1"/>
    </source>
</evidence>
<dbReference type="GO" id="GO:0036218">
    <property type="term" value="F:dTTP diphosphatase activity"/>
    <property type="evidence" value="ECO:0007669"/>
    <property type="project" value="RHEA"/>
</dbReference>
<organism evidence="4 5">
    <name type="scientific">Clostridium botulinum C/D str. DC5</name>
    <dbReference type="NCBI Taxonomy" id="1443128"/>
    <lineage>
        <taxon>Bacteria</taxon>
        <taxon>Bacillati</taxon>
        <taxon>Bacillota</taxon>
        <taxon>Clostridia</taxon>
        <taxon>Eubacteriales</taxon>
        <taxon>Clostridiaceae</taxon>
        <taxon>Clostridium</taxon>
    </lineage>
</organism>
<keyword evidence="3" id="KW-0963">Cytoplasm</keyword>
<evidence type="ECO:0000313" key="5">
    <source>
        <dbReference type="Proteomes" id="UP000030014"/>
    </source>
</evidence>
<comment type="catalytic activity">
    <reaction evidence="3">
        <text>dTTP + H2O = dTMP + diphosphate + H(+)</text>
        <dbReference type="Rhea" id="RHEA:28534"/>
        <dbReference type="ChEBI" id="CHEBI:15377"/>
        <dbReference type="ChEBI" id="CHEBI:15378"/>
        <dbReference type="ChEBI" id="CHEBI:33019"/>
        <dbReference type="ChEBI" id="CHEBI:37568"/>
        <dbReference type="ChEBI" id="CHEBI:63528"/>
        <dbReference type="EC" id="3.6.1.9"/>
    </reaction>
</comment>
<protein>
    <recommendedName>
        <fullName evidence="3">dTTP/UTP pyrophosphatase</fullName>
        <shortName evidence="3">dTTPase/UTPase</shortName>
        <ecNumber evidence="3">3.6.1.9</ecNumber>
    </recommendedName>
    <alternativeName>
        <fullName evidence="3">Nucleoside triphosphate pyrophosphatase</fullName>
    </alternativeName>
    <alternativeName>
        <fullName evidence="3">Nucleotide pyrophosphatase</fullName>
        <shortName evidence="3">Nucleotide PPase</shortName>
    </alternativeName>
</protein>
<evidence type="ECO:0000256" key="2">
    <source>
        <dbReference type="ARBA" id="ARBA00022801"/>
    </source>
</evidence>
<dbReference type="NCBIfam" id="TIGR00172">
    <property type="entry name" value="maf"/>
    <property type="match status" value="1"/>
</dbReference>
<reference evidence="4 5" key="1">
    <citation type="submission" date="2014-01" db="EMBL/GenBank/DDBJ databases">
        <title>Plasmidome dynamics in the species complex Clostridium novyi sensu lato converts strains of independent lineages into distinctly different pathogens.</title>
        <authorList>
            <person name="Skarin H."/>
            <person name="Segerman B."/>
        </authorList>
    </citation>
    <scope>NUCLEOTIDE SEQUENCE [LARGE SCALE GENOMIC DNA]</scope>
    <source>
        <strain evidence="4 5">DC5</strain>
    </source>
</reference>
<keyword evidence="2 3" id="KW-0378">Hydrolase</keyword>
<dbReference type="PANTHER" id="PTHR43213:SF5">
    <property type="entry name" value="BIFUNCTIONAL DTTP_UTP PYROPHOSPHATASE_METHYLTRANSFERASE PROTEIN-RELATED"/>
    <property type="match status" value="1"/>
</dbReference>
<dbReference type="HAMAP" id="MF_00528">
    <property type="entry name" value="Maf"/>
    <property type="match status" value="1"/>
</dbReference>
<name>A0A0A0IDK7_CLOBO</name>
<dbReference type="PANTHER" id="PTHR43213">
    <property type="entry name" value="BIFUNCTIONAL DTTP/UTP PYROPHOSPHATASE/METHYLTRANSFERASE PROTEIN-RELATED"/>
    <property type="match status" value="1"/>
</dbReference>
<evidence type="ECO:0000256" key="3">
    <source>
        <dbReference type="HAMAP-Rule" id="MF_00528"/>
    </source>
</evidence>
<dbReference type="InterPro" id="IPR029001">
    <property type="entry name" value="ITPase-like_fam"/>
</dbReference>
<comment type="cofactor">
    <cofactor evidence="1 3">
        <name>a divalent metal cation</name>
        <dbReference type="ChEBI" id="CHEBI:60240"/>
    </cofactor>
</comment>
<comment type="subcellular location">
    <subcellularLocation>
        <location evidence="3">Cytoplasm</location>
    </subcellularLocation>
</comment>
<evidence type="ECO:0000256" key="1">
    <source>
        <dbReference type="ARBA" id="ARBA00001968"/>
    </source>
</evidence>
<feature type="active site" description="Proton acceptor" evidence="3">
    <location>
        <position position="70"/>
    </location>
</feature>
<dbReference type="EC" id="3.6.1.9" evidence="3"/>
<feature type="site" description="Important for substrate specificity" evidence="3">
    <location>
        <position position="155"/>
    </location>
</feature>
<accession>A0A0A0IDK7</accession>
<dbReference type="NCBIfam" id="NF000867">
    <property type="entry name" value="PRK00078.1"/>
    <property type="match status" value="1"/>
</dbReference>
<dbReference type="EMBL" id="JDRY01000033">
    <property type="protein sequence ID" value="KGM99529.1"/>
    <property type="molecule type" value="Genomic_DNA"/>
</dbReference>
<comment type="function">
    <text evidence="3">Nucleoside triphosphate pyrophosphatase that hydrolyzes dTTP and UTP. May have a dual role in cell division arrest and in preventing the incorporation of modified nucleotides into cellular nucleic acids.</text>
</comment>
<gene>
    <name evidence="4" type="ORF">Z955_06775</name>
</gene>
<comment type="catalytic activity">
    <reaction evidence="3">
        <text>UTP + H2O = UMP + diphosphate + H(+)</text>
        <dbReference type="Rhea" id="RHEA:29395"/>
        <dbReference type="ChEBI" id="CHEBI:15377"/>
        <dbReference type="ChEBI" id="CHEBI:15378"/>
        <dbReference type="ChEBI" id="CHEBI:33019"/>
        <dbReference type="ChEBI" id="CHEBI:46398"/>
        <dbReference type="ChEBI" id="CHEBI:57865"/>
        <dbReference type="EC" id="3.6.1.9"/>
    </reaction>
</comment>
<dbReference type="Gene3D" id="3.90.950.10">
    <property type="match status" value="1"/>
</dbReference>
<dbReference type="GO" id="GO:0009117">
    <property type="term" value="P:nucleotide metabolic process"/>
    <property type="evidence" value="ECO:0007669"/>
    <property type="project" value="UniProtKB-KW"/>
</dbReference>
<keyword evidence="3" id="KW-0546">Nucleotide metabolism</keyword>
<dbReference type="GO" id="GO:0036221">
    <property type="term" value="F:UTP diphosphatase activity"/>
    <property type="evidence" value="ECO:0007669"/>
    <property type="project" value="RHEA"/>
</dbReference>
<dbReference type="SUPFAM" id="SSF52972">
    <property type="entry name" value="ITPase-like"/>
    <property type="match status" value="1"/>
</dbReference>